<evidence type="ECO:0000256" key="16">
    <source>
        <dbReference type="ARBA" id="ARBA00049902"/>
    </source>
</evidence>
<comment type="subcellular location">
    <subcellularLocation>
        <location evidence="1">Cell membrane</location>
    </subcellularLocation>
</comment>
<evidence type="ECO:0000256" key="15">
    <source>
        <dbReference type="ARBA" id="ARBA00034000"/>
    </source>
</evidence>
<comment type="caution">
    <text evidence="20">The sequence shown here is derived from an EMBL/GenBank/DDBJ whole genome shotgun (WGS) entry which is preliminary data.</text>
</comment>
<dbReference type="GO" id="GO:0030288">
    <property type="term" value="C:outer membrane-bounded periplasmic space"/>
    <property type="evidence" value="ECO:0007669"/>
    <property type="project" value="TreeGrafter"/>
</dbReference>
<comment type="catalytic activity">
    <reaction evidence="16">
        <text>[GlcNAc-(1-&gt;4)-Mur2Ac(oyl-L-Ala-gamma-D-Glu-L-Lys-D-Ala-D-Ala)](n)-di-trans,octa-cis-undecaprenyl diphosphate + beta-D-GlcNAc-(1-&gt;4)-Mur2Ac(oyl-L-Ala-gamma-D-Glu-L-Lys-D-Ala-D-Ala)-di-trans,octa-cis-undecaprenyl diphosphate = [GlcNAc-(1-&gt;4)-Mur2Ac(oyl-L-Ala-gamma-D-Glu-L-Lys-D-Ala-D-Ala)](n+1)-di-trans,octa-cis-undecaprenyl diphosphate + di-trans,octa-cis-undecaprenyl diphosphate + H(+)</text>
        <dbReference type="Rhea" id="RHEA:23708"/>
        <dbReference type="Rhea" id="RHEA-COMP:9602"/>
        <dbReference type="Rhea" id="RHEA-COMP:9603"/>
        <dbReference type="ChEBI" id="CHEBI:15378"/>
        <dbReference type="ChEBI" id="CHEBI:58405"/>
        <dbReference type="ChEBI" id="CHEBI:60033"/>
        <dbReference type="ChEBI" id="CHEBI:78435"/>
        <dbReference type="EC" id="2.4.99.28"/>
    </reaction>
</comment>
<evidence type="ECO:0000256" key="13">
    <source>
        <dbReference type="ARBA" id="ARBA00023268"/>
    </source>
</evidence>
<dbReference type="GO" id="GO:0008360">
    <property type="term" value="P:regulation of cell shape"/>
    <property type="evidence" value="ECO:0007669"/>
    <property type="project" value="UniProtKB-KW"/>
</dbReference>
<dbReference type="SUPFAM" id="SSF56601">
    <property type="entry name" value="beta-lactamase/transpeptidase-like"/>
    <property type="match status" value="1"/>
</dbReference>
<keyword evidence="8 18" id="KW-0812">Transmembrane</keyword>
<evidence type="ECO:0000256" key="3">
    <source>
        <dbReference type="ARBA" id="ARBA00022475"/>
    </source>
</evidence>
<evidence type="ECO:0000256" key="6">
    <source>
        <dbReference type="ARBA" id="ARBA00022676"/>
    </source>
</evidence>
<dbReference type="SUPFAM" id="SSF53955">
    <property type="entry name" value="Lysozyme-like"/>
    <property type="match status" value="1"/>
</dbReference>
<evidence type="ECO:0000256" key="18">
    <source>
        <dbReference type="SAM" id="Phobius"/>
    </source>
</evidence>
<evidence type="ECO:0000256" key="17">
    <source>
        <dbReference type="ARBA" id="ARBA00060592"/>
    </source>
</evidence>
<keyword evidence="12 18" id="KW-0472">Membrane</keyword>
<dbReference type="GO" id="GO:0005886">
    <property type="term" value="C:plasma membrane"/>
    <property type="evidence" value="ECO:0007669"/>
    <property type="project" value="UniProtKB-SubCell"/>
</dbReference>
<evidence type="ECO:0000256" key="4">
    <source>
        <dbReference type="ARBA" id="ARBA00022645"/>
    </source>
</evidence>
<dbReference type="InterPro" id="IPR001264">
    <property type="entry name" value="Glyco_trans_51"/>
</dbReference>
<evidence type="ECO:0000256" key="7">
    <source>
        <dbReference type="ARBA" id="ARBA00022679"/>
    </source>
</evidence>
<keyword evidence="5" id="KW-0645">Protease</keyword>
<keyword evidence="20" id="KW-0378">Hydrolase</keyword>
<evidence type="ECO:0000256" key="5">
    <source>
        <dbReference type="ARBA" id="ARBA00022670"/>
    </source>
</evidence>
<dbReference type="GO" id="GO:0008955">
    <property type="term" value="F:peptidoglycan glycosyltransferase activity"/>
    <property type="evidence" value="ECO:0007669"/>
    <property type="project" value="UniProtKB-EC"/>
</dbReference>
<dbReference type="AlphaFoldDB" id="A0A7W7YIE0"/>
<evidence type="ECO:0000256" key="12">
    <source>
        <dbReference type="ARBA" id="ARBA00023136"/>
    </source>
</evidence>
<evidence type="ECO:0000256" key="10">
    <source>
        <dbReference type="ARBA" id="ARBA00022984"/>
    </source>
</evidence>
<protein>
    <submittedName>
        <fullName evidence="20">Penicillin-binding protein 1A</fullName>
        <ecNumber evidence="20">2.4.1.-</ecNumber>
        <ecNumber evidence="20">3.4.-.-</ecNumber>
    </submittedName>
</protein>
<keyword evidence="7 20" id="KW-0808">Transferase</keyword>
<accession>A0A7W7YIE0</accession>
<proteinExistence type="predicted"/>
<sequence length="841" mass="93754">MFGKDLEPKPQTNWRGESGLKLPFYRRVWFSALMALIILASVAVLGIYAVVVAPLREKAEQYDLEEIRKLEAASIIYDRNGEELSRIYVLNRTPVPIKEVPQDFINALTAQEDSRFFQHDGVDYIGLVRAVYLNFKAGEVTQGASTITQQLARQTFGLMEKSYKRKIMEAFVAQRIERKFTKSEILELYLNRIFFGKNFYGIQAAAQGYFGKDAKDLAIEECATIAGLIKSPNNIEPIRHPERAIKERNYVLERMVIEGSLQRDEAERLKLKPMVTTPQSSDPRLSYVFDEVRQEVVSLVGEERASIGGFQIYTSIDKDLQKAAETAMKKRLAEVEARNGYAHQTYTQFRGILGEWFKKKNQGTLSQDEKRPMPEYLQGAAIVMDNSDGSILAMVGGRDFIDSQYNRATDGVRPVGTAFTPFVYAAAFSKPGYFPMTPLADEPLDNRRVMIGGLTGILGEWGMEVDDPKWSRNPISAREALVGSHNSATVRLGERVALEGGRIRQDFRDFTKRAGISTELREFPSTFLGATESKLDEMCLAYSCFPTLGKRPAKQHLIQRITDFRGKTVFQLDEKTLQPVRAMDEIAAYQTHTCLSEALHRGTGSPSIEYGLGDFPAGGKTGTHYESKDLWFLGYTSAVTCGVWVGFDKQKTIYPGAFSNKIVLPIWTDIINASTKGRAPQDINPPESAERIEICRVSGLRATDFCYDKVKGPDGVERSVRSTYSEYLRPGTSFNTTCPVHTGEGLPADLQAFHQAITQTADSALLAQAGKFANIEAVHLQDPIILGADPYNAEKPILRARPVNDDGTPILRAVPVGVDEGDADEQPVIKLKPPPAMKIEL</sequence>
<evidence type="ECO:0000259" key="19">
    <source>
        <dbReference type="Pfam" id="PF00912"/>
    </source>
</evidence>
<dbReference type="EC" id="2.4.1.-" evidence="20"/>
<dbReference type="InterPro" id="IPR023346">
    <property type="entry name" value="Lysozyme-like_dom_sf"/>
</dbReference>
<evidence type="ECO:0000256" key="14">
    <source>
        <dbReference type="ARBA" id="ARBA00023316"/>
    </source>
</evidence>
<dbReference type="EC" id="3.4.-.-" evidence="20"/>
<comment type="pathway">
    <text evidence="17">Glycan biosynthesis.</text>
</comment>
<keyword evidence="6 20" id="KW-0328">Glycosyltransferase</keyword>
<dbReference type="GO" id="GO:0071555">
    <property type="term" value="P:cell wall organization"/>
    <property type="evidence" value="ECO:0007669"/>
    <property type="project" value="UniProtKB-KW"/>
</dbReference>
<keyword evidence="3" id="KW-1003">Cell membrane</keyword>
<dbReference type="InterPro" id="IPR050396">
    <property type="entry name" value="Glycosyltr_51/Transpeptidase"/>
</dbReference>
<dbReference type="Proteomes" id="UP000534294">
    <property type="component" value="Unassembled WGS sequence"/>
</dbReference>
<dbReference type="EMBL" id="JACHIF010000001">
    <property type="protein sequence ID" value="MBB5036699.1"/>
    <property type="molecule type" value="Genomic_DNA"/>
</dbReference>
<comment type="pathway">
    <text evidence="2">Cell wall biogenesis; peptidoglycan biosynthesis.</text>
</comment>
<evidence type="ECO:0000256" key="2">
    <source>
        <dbReference type="ARBA" id="ARBA00004752"/>
    </source>
</evidence>
<keyword evidence="14" id="KW-0961">Cell wall biogenesis/degradation</keyword>
<organism evidence="20 21">
    <name type="scientific">Prosthecobacter dejongeii</name>
    <dbReference type="NCBI Taxonomy" id="48465"/>
    <lineage>
        <taxon>Bacteria</taxon>
        <taxon>Pseudomonadati</taxon>
        <taxon>Verrucomicrobiota</taxon>
        <taxon>Verrucomicrobiia</taxon>
        <taxon>Verrucomicrobiales</taxon>
        <taxon>Verrucomicrobiaceae</taxon>
        <taxon>Prosthecobacter</taxon>
    </lineage>
</organism>
<name>A0A7W7YIE0_9BACT</name>
<evidence type="ECO:0000313" key="21">
    <source>
        <dbReference type="Proteomes" id="UP000534294"/>
    </source>
</evidence>
<keyword evidence="13" id="KW-0511">Multifunctional enzyme</keyword>
<dbReference type="InterPro" id="IPR012338">
    <property type="entry name" value="Beta-lactam/transpept-like"/>
</dbReference>
<dbReference type="Gene3D" id="1.10.3810.10">
    <property type="entry name" value="Biosynthetic peptidoglycan transglycosylase-like"/>
    <property type="match status" value="1"/>
</dbReference>
<keyword evidence="11 18" id="KW-1133">Transmembrane helix</keyword>
<dbReference type="Pfam" id="PF00912">
    <property type="entry name" value="Transgly"/>
    <property type="match status" value="1"/>
</dbReference>
<dbReference type="RefSeq" id="WP_184205811.1">
    <property type="nucleotide sequence ID" value="NZ_JACHIF010000001.1"/>
</dbReference>
<dbReference type="Gene3D" id="3.40.710.10">
    <property type="entry name" value="DD-peptidase/beta-lactamase superfamily"/>
    <property type="match status" value="1"/>
</dbReference>
<keyword evidence="10" id="KW-0573">Peptidoglycan synthesis</keyword>
<dbReference type="GO" id="GO:0006508">
    <property type="term" value="P:proteolysis"/>
    <property type="evidence" value="ECO:0007669"/>
    <property type="project" value="UniProtKB-KW"/>
</dbReference>
<gene>
    <name evidence="20" type="ORF">HNQ64_000933</name>
</gene>
<dbReference type="InterPro" id="IPR036950">
    <property type="entry name" value="PBP_transglycosylase"/>
</dbReference>
<feature type="domain" description="Glycosyl transferase family 51" evidence="19">
    <location>
        <begin position="81"/>
        <end position="255"/>
    </location>
</feature>
<reference evidence="20 21" key="1">
    <citation type="submission" date="2020-08" db="EMBL/GenBank/DDBJ databases">
        <title>Genomic Encyclopedia of Type Strains, Phase IV (KMG-IV): sequencing the most valuable type-strain genomes for metagenomic binning, comparative biology and taxonomic classification.</title>
        <authorList>
            <person name="Goeker M."/>
        </authorList>
    </citation>
    <scope>NUCLEOTIDE SEQUENCE [LARGE SCALE GENOMIC DNA]</scope>
    <source>
        <strain evidence="20 21">DSM 12251</strain>
    </source>
</reference>
<dbReference type="GO" id="GO:0009252">
    <property type="term" value="P:peptidoglycan biosynthetic process"/>
    <property type="evidence" value="ECO:0007669"/>
    <property type="project" value="UniProtKB-KW"/>
</dbReference>
<keyword evidence="9" id="KW-0133">Cell shape</keyword>
<evidence type="ECO:0000256" key="9">
    <source>
        <dbReference type="ARBA" id="ARBA00022960"/>
    </source>
</evidence>
<evidence type="ECO:0000256" key="8">
    <source>
        <dbReference type="ARBA" id="ARBA00022692"/>
    </source>
</evidence>
<keyword evidence="21" id="KW-1185">Reference proteome</keyword>
<dbReference type="FunFam" id="1.10.3810.10:FF:000003">
    <property type="entry name" value="Penicillin-binding protein 1a"/>
    <property type="match status" value="1"/>
</dbReference>
<evidence type="ECO:0000313" key="20">
    <source>
        <dbReference type="EMBL" id="MBB5036699.1"/>
    </source>
</evidence>
<evidence type="ECO:0000256" key="11">
    <source>
        <dbReference type="ARBA" id="ARBA00022989"/>
    </source>
</evidence>
<dbReference type="PANTHER" id="PTHR32282">
    <property type="entry name" value="BINDING PROTEIN TRANSPEPTIDASE, PUTATIVE-RELATED"/>
    <property type="match status" value="1"/>
</dbReference>
<evidence type="ECO:0000256" key="1">
    <source>
        <dbReference type="ARBA" id="ARBA00004236"/>
    </source>
</evidence>
<comment type="catalytic activity">
    <reaction evidence="15">
        <text>Preferential cleavage: (Ac)2-L-Lys-D-Ala-|-D-Ala. Also transpeptidation of peptidyl-alanyl moieties that are N-acyl substituents of D-alanine.</text>
        <dbReference type="EC" id="3.4.16.4"/>
    </reaction>
</comment>
<keyword evidence="4" id="KW-0121">Carboxypeptidase</keyword>
<dbReference type="PANTHER" id="PTHR32282:SF11">
    <property type="entry name" value="PENICILLIN-BINDING PROTEIN 1B"/>
    <property type="match status" value="1"/>
</dbReference>
<dbReference type="GO" id="GO:0009002">
    <property type="term" value="F:serine-type D-Ala-D-Ala carboxypeptidase activity"/>
    <property type="evidence" value="ECO:0007669"/>
    <property type="project" value="UniProtKB-EC"/>
</dbReference>
<feature type="transmembrane region" description="Helical" evidence="18">
    <location>
        <begin position="28"/>
        <end position="51"/>
    </location>
</feature>